<dbReference type="GeneID" id="9952082"/>
<dbReference type="AlphaFoldDB" id="A0A1S0THI0"/>
<accession>A0A1S0THI0</accession>
<organism evidence="1">
    <name type="scientific">Loa loa</name>
    <name type="common">Eye worm</name>
    <name type="synonym">Filaria loa</name>
    <dbReference type="NCBI Taxonomy" id="7209"/>
    <lineage>
        <taxon>Eukaryota</taxon>
        <taxon>Metazoa</taxon>
        <taxon>Ecdysozoa</taxon>
        <taxon>Nematoda</taxon>
        <taxon>Chromadorea</taxon>
        <taxon>Rhabditida</taxon>
        <taxon>Spirurina</taxon>
        <taxon>Spiruromorpha</taxon>
        <taxon>Filarioidea</taxon>
        <taxon>Onchocercidae</taxon>
        <taxon>Loa</taxon>
    </lineage>
</organism>
<sequence>MTEVNDAEIMTEVNDAEIMTEVNDAGIMTEVNDAEIMTEVNNTKAIAEGRTSIHSTSPSLATRPTALSLSAQFITIKIAMSRGRKEQKGGGLIRSGDPTIWKPICISFPAQLK</sequence>
<dbReference type="EMBL" id="JH712644">
    <property type="protein sequence ID" value="EFO13925.1"/>
    <property type="molecule type" value="Genomic_DNA"/>
</dbReference>
<reference evidence="1" key="1">
    <citation type="submission" date="2012-04" db="EMBL/GenBank/DDBJ databases">
        <title>The Genome Sequence of Loa loa.</title>
        <authorList>
            <consortium name="The Broad Institute Genome Sequencing Platform"/>
            <consortium name="Broad Institute Genome Sequencing Center for Infectious Disease"/>
            <person name="Nutman T.B."/>
            <person name="Fink D.L."/>
            <person name="Russ C."/>
            <person name="Young S."/>
            <person name="Zeng Q."/>
            <person name="Gargeya S."/>
            <person name="Alvarado L."/>
            <person name="Berlin A."/>
            <person name="Chapman S.B."/>
            <person name="Chen Z."/>
            <person name="Freedman E."/>
            <person name="Gellesch M."/>
            <person name="Goldberg J."/>
            <person name="Griggs A."/>
            <person name="Gujja S."/>
            <person name="Heilman E.R."/>
            <person name="Heiman D."/>
            <person name="Howarth C."/>
            <person name="Mehta T."/>
            <person name="Neiman D."/>
            <person name="Pearson M."/>
            <person name="Roberts A."/>
            <person name="Saif S."/>
            <person name="Shea T."/>
            <person name="Shenoy N."/>
            <person name="Sisk P."/>
            <person name="Stolte C."/>
            <person name="Sykes S."/>
            <person name="White J."/>
            <person name="Yandava C."/>
            <person name="Haas B."/>
            <person name="Henn M.R."/>
            <person name="Nusbaum C."/>
            <person name="Birren B."/>
        </authorList>
    </citation>
    <scope>NUCLEOTIDE SEQUENCE [LARGE SCALE GENOMIC DNA]</scope>
</reference>
<feature type="non-terminal residue" evidence="1">
    <location>
        <position position="113"/>
    </location>
</feature>
<dbReference type="RefSeq" id="XP_003150144.1">
    <property type="nucleotide sequence ID" value="XM_003150096.1"/>
</dbReference>
<proteinExistence type="predicted"/>
<dbReference type="KEGG" id="loa:LOAG_14602"/>
<protein>
    <submittedName>
        <fullName evidence="1">Uncharacterized protein</fullName>
    </submittedName>
</protein>
<name>A0A1S0THI0_LOALO</name>
<evidence type="ECO:0000313" key="1">
    <source>
        <dbReference type="EMBL" id="EFO13925.1"/>
    </source>
</evidence>
<dbReference type="InParanoid" id="A0A1S0THI0"/>
<dbReference type="CTD" id="9952082"/>
<gene>
    <name evidence="1" type="ORF">LOAG_14602</name>
</gene>